<feature type="non-terminal residue" evidence="1">
    <location>
        <position position="80"/>
    </location>
</feature>
<name>A0A0F8XLY0_9ZZZZ</name>
<gene>
    <name evidence="1" type="ORF">LCGC14_3007570</name>
</gene>
<organism evidence="1">
    <name type="scientific">marine sediment metagenome</name>
    <dbReference type="NCBI Taxonomy" id="412755"/>
    <lineage>
        <taxon>unclassified sequences</taxon>
        <taxon>metagenomes</taxon>
        <taxon>ecological metagenomes</taxon>
    </lineage>
</organism>
<dbReference type="AlphaFoldDB" id="A0A0F8XLY0"/>
<proteinExistence type="predicted"/>
<protein>
    <submittedName>
        <fullName evidence="1">Uncharacterized protein</fullName>
    </submittedName>
</protein>
<sequence>MSVTQRQVQEHKYLVCAIYRSQQLANQLTRIEHVEIVLACSPFSAITIARRGHNPEGEKPTKYVASRILGPFRVNAFSNR</sequence>
<comment type="caution">
    <text evidence="1">The sequence shown here is derived from an EMBL/GenBank/DDBJ whole genome shotgun (WGS) entry which is preliminary data.</text>
</comment>
<dbReference type="EMBL" id="LAZR01062151">
    <property type="protein sequence ID" value="KKK62115.1"/>
    <property type="molecule type" value="Genomic_DNA"/>
</dbReference>
<reference evidence="1" key="1">
    <citation type="journal article" date="2015" name="Nature">
        <title>Complex archaea that bridge the gap between prokaryotes and eukaryotes.</title>
        <authorList>
            <person name="Spang A."/>
            <person name="Saw J.H."/>
            <person name="Jorgensen S.L."/>
            <person name="Zaremba-Niedzwiedzka K."/>
            <person name="Martijn J."/>
            <person name="Lind A.E."/>
            <person name="van Eijk R."/>
            <person name="Schleper C."/>
            <person name="Guy L."/>
            <person name="Ettema T.J."/>
        </authorList>
    </citation>
    <scope>NUCLEOTIDE SEQUENCE</scope>
</reference>
<evidence type="ECO:0000313" key="1">
    <source>
        <dbReference type="EMBL" id="KKK62115.1"/>
    </source>
</evidence>
<accession>A0A0F8XLY0</accession>